<keyword evidence="6 10" id="KW-1133">Transmembrane helix</keyword>
<dbReference type="InterPro" id="IPR006303">
    <property type="entry name" value="FliR"/>
</dbReference>
<dbReference type="InterPro" id="IPR002010">
    <property type="entry name" value="T3SS_IM_R"/>
</dbReference>
<comment type="similarity">
    <text evidence="2 10">Belongs to the FliR/MopE/SpaR family.</text>
</comment>
<feature type="transmembrane region" description="Helical" evidence="10">
    <location>
        <begin position="177"/>
        <end position="201"/>
    </location>
</feature>
<organism evidence="11 12">
    <name type="scientific">candidate division WOR-1 bacterium RIFOXYC12_FULL_54_18</name>
    <dbReference type="NCBI Taxonomy" id="1802584"/>
    <lineage>
        <taxon>Bacteria</taxon>
        <taxon>Bacillati</taxon>
        <taxon>Saganbacteria</taxon>
    </lineage>
</organism>
<gene>
    <name evidence="11" type="ORF">A3K49_01380</name>
</gene>
<dbReference type="NCBIfam" id="TIGR01400">
    <property type="entry name" value="fliR"/>
    <property type="match status" value="1"/>
</dbReference>
<keyword evidence="11" id="KW-0282">Flagellum</keyword>
<name>A0A1F4T518_UNCSA</name>
<dbReference type="GO" id="GO:0006605">
    <property type="term" value="P:protein targeting"/>
    <property type="evidence" value="ECO:0007669"/>
    <property type="project" value="UniProtKB-UniRule"/>
</dbReference>
<feature type="transmembrane region" description="Helical" evidence="10">
    <location>
        <begin position="221"/>
        <end position="239"/>
    </location>
</feature>
<feature type="transmembrane region" description="Helical" evidence="10">
    <location>
        <begin position="114"/>
        <end position="136"/>
    </location>
</feature>
<comment type="subcellular location">
    <subcellularLocation>
        <location evidence="10">Cell membrane</location>
        <topology evidence="10">Multi-pass membrane protein</topology>
    </subcellularLocation>
    <subcellularLocation>
        <location evidence="10">Bacterial flagellum basal body</location>
    </subcellularLocation>
</comment>
<evidence type="ECO:0000256" key="3">
    <source>
        <dbReference type="ARBA" id="ARBA00021717"/>
    </source>
</evidence>
<feature type="transmembrane region" description="Helical" evidence="10">
    <location>
        <begin position="65"/>
        <end position="94"/>
    </location>
</feature>
<dbReference type="PANTHER" id="PTHR30065">
    <property type="entry name" value="FLAGELLAR BIOSYNTHETIC PROTEIN FLIR"/>
    <property type="match status" value="1"/>
</dbReference>
<accession>A0A1F4T518</accession>
<dbReference type="GO" id="GO:0009425">
    <property type="term" value="C:bacterial-type flagellum basal body"/>
    <property type="evidence" value="ECO:0007669"/>
    <property type="project" value="UniProtKB-SubCell"/>
</dbReference>
<dbReference type="GO" id="GO:0044780">
    <property type="term" value="P:bacterial-type flagellum assembly"/>
    <property type="evidence" value="ECO:0007669"/>
    <property type="project" value="UniProtKB-UniRule"/>
</dbReference>
<evidence type="ECO:0000313" key="12">
    <source>
        <dbReference type="Proteomes" id="UP000178602"/>
    </source>
</evidence>
<reference evidence="11 12" key="1">
    <citation type="journal article" date="2016" name="Nat. Commun.">
        <title>Thousands of microbial genomes shed light on interconnected biogeochemical processes in an aquifer system.</title>
        <authorList>
            <person name="Anantharaman K."/>
            <person name="Brown C.T."/>
            <person name="Hug L.A."/>
            <person name="Sharon I."/>
            <person name="Castelle C.J."/>
            <person name="Probst A.J."/>
            <person name="Thomas B.C."/>
            <person name="Singh A."/>
            <person name="Wilkins M.J."/>
            <person name="Karaoz U."/>
            <person name="Brodie E.L."/>
            <person name="Williams K.H."/>
            <person name="Hubbard S.S."/>
            <person name="Banfield J.F."/>
        </authorList>
    </citation>
    <scope>NUCLEOTIDE SEQUENCE [LARGE SCALE GENOMIC DNA]</scope>
</reference>
<comment type="caution">
    <text evidence="11">The sequence shown here is derived from an EMBL/GenBank/DDBJ whole genome shotgun (WGS) entry which is preliminary data.</text>
</comment>
<protein>
    <recommendedName>
        <fullName evidence="3 9">Flagellar biosynthetic protein FliR</fullName>
    </recommendedName>
</protein>
<keyword evidence="7 10" id="KW-0472">Membrane</keyword>
<feature type="transmembrane region" description="Helical" evidence="10">
    <location>
        <begin position="33"/>
        <end position="53"/>
    </location>
</feature>
<evidence type="ECO:0000256" key="5">
    <source>
        <dbReference type="ARBA" id="ARBA00022692"/>
    </source>
</evidence>
<keyword evidence="8 10" id="KW-0975">Bacterial flagellum</keyword>
<evidence type="ECO:0000256" key="8">
    <source>
        <dbReference type="ARBA" id="ARBA00023143"/>
    </source>
</evidence>
<dbReference type="Proteomes" id="UP000178602">
    <property type="component" value="Unassembled WGS sequence"/>
</dbReference>
<keyword evidence="5 10" id="KW-0812">Transmembrane</keyword>
<dbReference type="EMBL" id="MEUG01000001">
    <property type="protein sequence ID" value="OGC27656.1"/>
    <property type="molecule type" value="Genomic_DNA"/>
</dbReference>
<keyword evidence="11" id="KW-0969">Cilium</keyword>
<proteinExistence type="inferred from homology"/>
<feature type="transmembrane region" description="Helical" evidence="10">
    <location>
        <begin position="7"/>
        <end position="27"/>
    </location>
</feature>
<keyword evidence="4 10" id="KW-1003">Cell membrane</keyword>
<dbReference type="PANTHER" id="PTHR30065:SF1">
    <property type="entry name" value="SURFACE PRESENTATION OF ANTIGENS PROTEIN SPAR"/>
    <property type="match status" value="1"/>
</dbReference>
<dbReference type="GO" id="GO:0005886">
    <property type="term" value="C:plasma membrane"/>
    <property type="evidence" value="ECO:0007669"/>
    <property type="project" value="UniProtKB-SubCell"/>
</dbReference>
<evidence type="ECO:0000256" key="4">
    <source>
        <dbReference type="ARBA" id="ARBA00022475"/>
    </source>
</evidence>
<evidence type="ECO:0000313" key="11">
    <source>
        <dbReference type="EMBL" id="OGC27656.1"/>
    </source>
</evidence>
<evidence type="ECO:0000256" key="2">
    <source>
        <dbReference type="ARBA" id="ARBA00009772"/>
    </source>
</evidence>
<sequence>MIIPLDVIMVFFLILARITGIFIQAPVLSARSLPAFGKTALVIWISFILLYVVPLNQSLPTTMIGFVLALVLEAAVGYAIGFISNVLFLAVQSAGELMDTQMGLSVASALDPVFGAQISVIGRTTFMLALTVFLIFDGHHMILAALNQSFTVLPAGRVPNFASPDLMLQFISLGSSLWLTAVKLAAPIILLIFLTDFAFGIVSRVAPQVNVFQLGFQLKPVVGLFGISLIAPFLIRYIAKLIEVIGEELIKFLQFIK</sequence>
<evidence type="ECO:0000256" key="7">
    <source>
        <dbReference type="ARBA" id="ARBA00023136"/>
    </source>
</evidence>
<comment type="function">
    <text evidence="1 10">Role in flagellar biosynthesis.</text>
</comment>
<dbReference type="PRINTS" id="PR00953">
    <property type="entry name" value="TYPE3IMRPROT"/>
</dbReference>
<dbReference type="Pfam" id="PF01311">
    <property type="entry name" value="Bac_export_1"/>
    <property type="match status" value="1"/>
</dbReference>
<dbReference type="AlphaFoldDB" id="A0A1F4T518"/>
<evidence type="ECO:0000256" key="9">
    <source>
        <dbReference type="NCBIfam" id="TIGR01400"/>
    </source>
</evidence>
<evidence type="ECO:0000256" key="10">
    <source>
        <dbReference type="RuleBase" id="RU362071"/>
    </source>
</evidence>
<keyword evidence="11" id="KW-0966">Cell projection</keyword>
<evidence type="ECO:0000256" key="1">
    <source>
        <dbReference type="ARBA" id="ARBA00002578"/>
    </source>
</evidence>
<evidence type="ECO:0000256" key="6">
    <source>
        <dbReference type="ARBA" id="ARBA00022989"/>
    </source>
</evidence>